<name>A0A336L396_CULSO</name>
<protein>
    <submittedName>
        <fullName evidence="1">CSON002708 protein</fullName>
    </submittedName>
</protein>
<dbReference type="VEuPathDB" id="VectorBase:CSON002708"/>
<sequence length="206" mass="23423">MTSVDCPALTICDIEAERNCKNALKSFAKETVQFVEDLKGFLDSEKSKINKMWQLSYKIQLLSSNPLNLYPPEVTETVLTEMVSELNGIINGHGNKLNVVESHINNLTKSHRKFTSSCFQLDWNMDLDIIRGNESQKPLKYFMNTGNDVITESKLIALNLRTAFDAIQLGDSITFENYKKTFVVADDFLNLLNEYLVEIEFSKAHA</sequence>
<dbReference type="EMBL" id="UFQT01001453">
    <property type="protein sequence ID" value="SSX30627.1"/>
    <property type="molecule type" value="Genomic_DNA"/>
</dbReference>
<reference evidence="2" key="2">
    <citation type="submission" date="2018-07" db="EMBL/GenBank/DDBJ databases">
        <authorList>
            <person name="Quirk P.G."/>
            <person name="Krulwich T.A."/>
        </authorList>
    </citation>
    <scope>NUCLEOTIDE SEQUENCE</scope>
</reference>
<dbReference type="OMA" id="CPALTIC"/>
<organism evidence="1">
    <name type="scientific">Culicoides sonorensis</name>
    <name type="common">Biting midge</name>
    <dbReference type="NCBI Taxonomy" id="179676"/>
    <lineage>
        <taxon>Eukaryota</taxon>
        <taxon>Metazoa</taxon>
        <taxon>Ecdysozoa</taxon>
        <taxon>Arthropoda</taxon>
        <taxon>Hexapoda</taxon>
        <taxon>Insecta</taxon>
        <taxon>Pterygota</taxon>
        <taxon>Neoptera</taxon>
        <taxon>Endopterygota</taxon>
        <taxon>Diptera</taxon>
        <taxon>Nematocera</taxon>
        <taxon>Chironomoidea</taxon>
        <taxon>Ceratopogonidae</taxon>
        <taxon>Ceratopogoninae</taxon>
        <taxon>Culicoides</taxon>
        <taxon>Monoculicoides</taxon>
    </lineage>
</organism>
<dbReference type="EMBL" id="UFQS01001453">
    <property type="protein sequence ID" value="SSX10964.1"/>
    <property type="molecule type" value="Genomic_DNA"/>
</dbReference>
<proteinExistence type="predicted"/>
<reference evidence="1" key="1">
    <citation type="submission" date="2018-04" db="EMBL/GenBank/DDBJ databases">
        <authorList>
            <person name="Go L.Y."/>
            <person name="Mitchell J.A."/>
        </authorList>
    </citation>
    <scope>NUCLEOTIDE SEQUENCE</scope>
    <source>
        <tissue evidence="1">Whole organism</tissue>
    </source>
</reference>
<accession>A0A336L396</accession>
<evidence type="ECO:0000313" key="2">
    <source>
        <dbReference type="EMBL" id="SSX30627.1"/>
    </source>
</evidence>
<gene>
    <name evidence="1" type="primary">CSON002708</name>
</gene>
<dbReference type="AlphaFoldDB" id="A0A336L396"/>
<evidence type="ECO:0000313" key="1">
    <source>
        <dbReference type="EMBL" id="SSX10964.1"/>
    </source>
</evidence>